<keyword evidence="4" id="KW-0804">Transcription</keyword>
<dbReference type="Proteomes" id="UP000294692">
    <property type="component" value="Unassembled WGS sequence"/>
</dbReference>
<evidence type="ECO:0000259" key="5">
    <source>
        <dbReference type="PROSITE" id="PS51071"/>
    </source>
</evidence>
<evidence type="ECO:0000256" key="2">
    <source>
        <dbReference type="ARBA" id="ARBA00023125"/>
    </source>
</evidence>
<dbReference type="GO" id="GO:0003700">
    <property type="term" value="F:DNA-binding transcription factor activity"/>
    <property type="evidence" value="ECO:0007669"/>
    <property type="project" value="InterPro"/>
</dbReference>
<accession>A0A4R3V8L4</accession>
<comment type="caution">
    <text evidence="7">The sequence shown here is derived from an EMBL/GenBank/DDBJ whole genome shotgun (WGS) entry which is preliminary data.</text>
</comment>
<dbReference type="CDD" id="cd05013">
    <property type="entry name" value="SIS_RpiR"/>
    <property type="match status" value="1"/>
</dbReference>
<dbReference type="Gene3D" id="1.10.10.10">
    <property type="entry name" value="Winged helix-like DNA-binding domain superfamily/Winged helix DNA-binding domain"/>
    <property type="match status" value="1"/>
</dbReference>
<feature type="domain" description="HTH rpiR-type" evidence="5">
    <location>
        <begin position="16"/>
        <end position="92"/>
    </location>
</feature>
<name>A0A4R3V8L4_9BURK</name>
<dbReference type="OrthoDB" id="8998729at2"/>
<dbReference type="InterPro" id="IPR009057">
    <property type="entry name" value="Homeodomain-like_sf"/>
</dbReference>
<evidence type="ECO:0000313" key="7">
    <source>
        <dbReference type="EMBL" id="TCV01517.1"/>
    </source>
</evidence>
<evidence type="ECO:0000256" key="3">
    <source>
        <dbReference type="ARBA" id="ARBA00023152"/>
    </source>
</evidence>
<dbReference type="SUPFAM" id="SSF46689">
    <property type="entry name" value="Homeodomain-like"/>
    <property type="match status" value="1"/>
</dbReference>
<keyword evidence="2" id="KW-0238">DNA-binding</keyword>
<keyword evidence="8" id="KW-1185">Reference proteome</keyword>
<dbReference type="GO" id="GO:0006096">
    <property type="term" value="P:glycolytic process"/>
    <property type="evidence" value="ECO:0007669"/>
    <property type="project" value="UniProtKB-KW"/>
</dbReference>
<dbReference type="InterPro" id="IPR046348">
    <property type="entry name" value="SIS_dom_sf"/>
</dbReference>
<keyword evidence="1" id="KW-0805">Transcription regulation</keyword>
<dbReference type="PANTHER" id="PTHR30514:SF18">
    <property type="entry name" value="RPIR-FAMILY TRANSCRIPTIONAL REGULATOR"/>
    <property type="match status" value="1"/>
</dbReference>
<dbReference type="Pfam" id="PF01380">
    <property type="entry name" value="SIS"/>
    <property type="match status" value="1"/>
</dbReference>
<evidence type="ECO:0000256" key="4">
    <source>
        <dbReference type="ARBA" id="ARBA00023163"/>
    </source>
</evidence>
<feature type="domain" description="SIS" evidence="6">
    <location>
        <begin position="140"/>
        <end position="271"/>
    </location>
</feature>
<dbReference type="EMBL" id="SMBX01000002">
    <property type="protein sequence ID" value="TCV01517.1"/>
    <property type="molecule type" value="Genomic_DNA"/>
</dbReference>
<keyword evidence="3" id="KW-0324">Glycolysis</keyword>
<dbReference type="InterPro" id="IPR001347">
    <property type="entry name" value="SIS_dom"/>
</dbReference>
<dbReference type="InterPro" id="IPR047640">
    <property type="entry name" value="RpiR-like"/>
</dbReference>
<dbReference type="PANTHER" id="PTHR30514">
    <property type="entry name" value="GLUCOKINASE"/>
    <property type="match status" value="1"/>
</dbReference>
<dbReference type="SUPFAM" id="SSF53697">
    <property type="entry name" value="SIS domain"/>
    <property type="match status" value="1"/>
</dbReference>
<reference evidence="7 8" key="1">
    <citation type="submission" date="2019-03" db="EMBL/GenBank/DDBJ databases">
        <title>Genomic Encyclopedia of Type Strains, Phase IV (KMG-IV): sequencing the most valuable type-strain genomes for metagenomic binning, comparative biology and taxonomic classification.</title>
        <authorList>
            <person name="Goeker M."/>
        </authorList>
    </citation>
    <scope>NUCLEOTIDE SEQUENCE [LARGE SCALE GENOMIC DNA]</scope>
    <source>
        <strain evidence="7 8">DSM 100048</strain>
    </source>
</reference>
<protein>
    <submittedName>
        <fullName evidence="7">RpiR family transcriptional regulator</fullName>
    </submittedName>
</protein>
<dbReference type="GO" id="GO:0097367">
    <property type="term" value="F:carbohydrate derivative binding"/>
    <property type="evidence" value="ECO:0007669"/>
    <property type="project" value="InterPro"/>
</dbReference>
<dbReference type="InterPro" id="IPR035472">
    <property type="entry name" value="RpiR-like_SIS"/>
</dbReference>
<dbReference type="InterPro" id="IPR036388">
    <property type="entry name" value="WH-like_DNA-bd_sf"/>
</dbReference>
<organism evidence="7 8">
    <name type="scientific">Paracandidimonas soli</name>
    <dbReference type="NCBI Taxonomy" id="1917182"/>
    <lineage>
        <taxon>Bacteria</taxon>
        <taxon>Pseudomonadati</taxon>
        <taxon>Pseudomonadota</taxon>
        <taxon>Betaproteobacteria</taxon>
        <taxon>Burkholderiales</taxon>
        <taxon>Alcaligenaceae</taxon>
        <taxon>Paracandidimonas</taxon>
    </lineage>
</organism>
<dbReference type="RefSeq" id="WP_132474103.1">
    <property type="nucleotide sequence ID" value="NZ_JBEBWM010000036.1"/>
</dbReference>
<proteinExistence type="predicted"/>
<evidence type="ECO:0000259" key="6">
    <source>
        <dbReference type="PROSITE" id="PS51464"/>
    </source>
</evidence>
<dbReference type="Gene3D" id="3.40.50.10490">
    <property type="entry name" value="Glucose-6-phosphate isomerase like protein, domain 1"/>
    <property type="match status" value="1"/>
</dbReference>
<evidence type="ECO:0000256" key="1">
    <source>
        <dbReference type="ARBA" id="ARBA00023015"/>
    </source>
</evidence>
<dbReference type="PROSITE" id="PS51464">
    <property type="entry name" value="SIS"/>
    <property type="match status" value="1"/>
</dbReference>
<sequence>MKTQSTGQPRKNQQDVSIQSRIARALPTLTAAQIKMAEFTQTQMLRSATMSIEEFAKANDVSCATANRFARMLGFDKYSSFRACLMREFEKSMAPVARLRQAQSDSQATNHKIIVSALDMDIENLQATRKMLTSTECERAVKAIIGADRVFIIGMGTSAHLAGQFEYGLNPYCRNVQSLASIAGSVGAARRLHDVTENDLIIAIMFPQYVHDTAQLAHFAHKRGAKVLALTDGPTSPLVSFADISLYLKTQRQFASNSDAIVLSTIQGLCGAVAYRQPDAADAAASMNSATRPWLLTSDTLQHLSRSGHKP</sequence>
<dbReference type="GO" id="GO:0003677">
    <property type="term" value="F:DNA binding"/>
    <property type="evidence" value="ECO:0007669"/>
    <property type="project" value="UniProtKB-KW"/>
</dbReference>
<evidence type="ECO:0000313" key="8">
    <source>
        <dbReference type="Proteomes" id="UP000294692"/>
    </source>
</evidence>
<dbReference type="Pfam" id="PF01418">
    <property type="entry name" value="HTH_6"/>
    <property type="match status" value="1"/>
</dbReference>
<gene>
    <name evidence="7" type="ORF">EV686_102229</name>
</gene>
<dbReference type="AlphaFoldDB" id="A0A4R3V8L4"/>
<dbReference type="InterPro" id="IPR000281">
    <property type="entry name" value="HTH_RpiR"/>
</dbReference>
<dbReference type="PROSITE" id="PS51071">
    <property type="entry name" value="HTH_RPIR"/>
    <property type="match status" value="1"/>
</dbReference>